<dbReference type="AlphaFoldDB" id="A0AAV7EH78"/>
<keyword evidence="3" id="KW-1185">Reference proteome</keyword>
<accession>A0AAV7EH78</accession>
<comment type="caution">
    <text evidence="2">The sequence shown here is derived from an EMBL/GenBank/DDBJ whole genome shotgun (WGS) entry which is preliminary data.</text>
</comment>
<evidence type="ECO:0000313" key="3">
    <source>
        <dbReference type="Proteomes" id="UP000825729"/>
    </source>
</evidence>
<gene>
    <name evidence="2" type="ORF">H6P81_013899</name>
</gene>
<dbReference type="EMBL" id="JAINDJ010000005">
    <property type="protein sequence ID" value="KAG9447771.1"/>
    <property type="molecule type" value="Genomic_DNA"/>
</dbReference>
<evidence type="ECO:0000313" key="2">
    <source>
        <dbReference type="EMBL" id="KAG9447771.1"/>
    </source>
</evidence>
<feature type="region of interest" description="Disordered" evidence="1">
    <location>
        <begin position="1"/>
        <end position="68"/>
    </location>
</feature>
<dbReference type="Proteomes" id="UP000825729">
    <property type="component" value="Unassembled WGS sequence"/>
</dbReference>
<organism evidence="2 3">
    <name type="scientific">Aristolochia fimbriata</name>
    <name type="common">White veined hardy Dutchman's pipe vine</name>
    <dbReference type="NCBI Taxonomy" id="158543"/>
    <lineage>
        <taxon>Eukaryota</taxon>
        <taxon>Viridiplantae</taxon>
        <taxon>Streptophyta</taxon>
        <taxon>Embryophyta</taxon>
        <taxon>Tracheophyta</taxon>
        <taxon>Spermatophyta</taxon>
        <taxon>Magnoliopsida</taxon>
        <taxon>Magnoliidae</taxon>
        <taxon>Piperales</taxon>
        <taxon>Aristolochiaceae</taxon>
        <taxon>Aristolochia</taxon>
    </lineage>
</organism>
<evidence type="ECO:0000256" key="1">
    <source>
        <dbReference type="SAM" id="MobiDB-lite"/>
    </source>
</evidence>
<feature type="compositionally biased region" description="Basic residues" evidence="1">
    <location>
        <begin position="14"/>
        <end position="24"/>
    </location>
</feature>
<protein>
    <submittedName>
        <fullName evidence="2">Uncharacterized protein</fullName>
    </submittedName>
</protein>
<name>A0AAV7EH78_ARIFI</name>
<sequence>MEDSGEDYDSDRSHPRKRRPKGKRPVGASSGPVAPQEEASVVGELAEITPSEGLPVQEVAPSPSAVQEEAVIEAEALPPAVEEEDTTPAVEVPAIEAAAEVIREEVPTLEGALETIVAPEEAVMEVAPAGEEVSLRAGHAAYCRLLDSIADPVAGVFVLY</sequence>
<reference evidence="2 3" key="1">
    <citation type="submission" date="2021-07" db="EMBL/GenBank/DDBJ databases">
        <title>The Aristolochia fimbriata genome: insights into angiosperm evolution, floral development and chemical biosynthesis.</title>
        <authorList>
            <person name="Jiao Y."/>
        </authorList>
    </citation>
    <scope>NUCLEOTIDE SEQUENCE [LARGE SCALE GENOMIC DNA]</scope>
    <source>
        <strain evidence="2">IBCAS-2021</strain>
        <tissue evidence="2">Leaf</tissue>
    </source>
</reference>
<proteinExistence type="predicted"/>